<dbReference type="PROSITE" id="PS00211">
    <property type="entry name" value="ABC_TRANSPORTER_1"/>
    <property type="match status" value="2"/>
</dbReference>
<dbReference type="InterPro" id="IPR017871">
    <property type="entry name" value="ABC_transporter-like_CS"/>
</dbReference>
<dbReference type="Pfam" id="PF00005">
    <property type="entry name" value="ABC_tran"/>
    <property type="match status" value="2"/>
</dbReference>
<dbReference type="InterPro" id="IPR003593">
    <property type="entry name" value="AAA+_ATPase"/>
</dbReference>
<dbReference type="RefSeq" id="WP_132490184.1">
    <property type="nucleotide sequence ID" value="NZ_SMKW01000043.1"/>
</dbReference>
<dbReference type="GO" id="GO:0005524">
    <property type="term" value="F:ATP binding"/>
    <property type="evidence" value="ECO:0007669"/>
    <property type="project" value="UniProtKB-KW"/>
</dbReference>
<dbReference type="PANTHER" id="PTHR19211:SF14">
    <property type="entry name" value="ATP-BINDING CASSETTE SUB-FAMILY F MEMBER 1"/>
    <property type="match status" value="1"/>
</dbReference>
<dbReference type="OrthoDB" id="3169603at2"/>
<organism evidence="7 8">
    <name type="scientific">Saccharopolyspora elongata</name>
    <dbReference type="NCBI Taxonomy" id="2530387"/>
    <lineage>
        <taxon>Bacteria</taxon>
        <taxon>Bacillati</taxon>
        <taxon>Actinomycetota</taxon>
        <taxon>Actinomycetes</taxon>
        <taxon>Pseudonocardiales</taxon>
        <taxon>Pseudonocardiaceae</taxon>
        <taxon>Saccharopolyspora</taxon>
    </lineage>
</organism>
<dbReference type="CDD" id="cd03221">
    <property type="entry name" value="ABCF_EF-3"/>
    <property type="match status" value="1"/>
</dbReference>
<protein>
    <submittedName>
        <fullName evidence="7">ABC-F family ATP-binding cassette domain-containing protein</fullName>
    </submittedName>
</protein>
<evidence type="ECO:0000256" key="4">
    <source>
        <dbReference type="SAM" id="Coils"/>
    </source>
</evidence>
<gene>
    <name evidence="7" type="ORF">E1288_28090</name>
</gene>
<evidence type="ECO:0000313" key="7">
    <source>
        <dbReference type="EMBL" id="TDD42927.1"/>
    </source>
</evidence>
<dbReference type="InterPro" id="IPR027267">
    <property type="entry name" value="AH/BAR_dom_sf"/>
</dbReference>
<dbReference type="PROSITE" id="PS50893">
    <property type="entry name" value="ABC_TRANSPORTER_2"/>
    <property type="match status" value="2"/>
</dbReference>
<keyword evidence="2" id="KW-0547">Nucleotide-binding</keyword>
<dbReference type="FunFam" id="3.40.50.300:FF:000011">
    <property type="entry name" value="Putative ABC transporter ATP-binding component"/>
    <property type="match status" value="1"/>
</dbReference>
<feature type="compositionally biased region" description="Pro residues" evidence="5">
    <location>
        <begin position="546"/>
        <end position="564"/>
    </location>
</feature>
<dbReference type="InterPro" id="IPR003439">
    <property type="entry name" value="ABC_transporter-like_ATP-bd"/>
</dbReference>
<feature type="coiled-coil region" evidence="4">
    <location>
        <begin position="254"/>
        <end position="281"/>
    </location>
</feature>
<feature type="domain" description="ABC transporter" evidence="6">
    <location>
        <begin position="12"/>
        <end position="266"/>
    </location>
</feature>
<feature type="domain" description="ABC transporter" evidence="6">
    <location>
        <begin position="323"/>
        <end position="562"/>
    </location>
</feature>
<evidence type="ECO:0000256" key="3">
    <source>
        <dbReference type="ARBA" id="ARBA00022840"/>
    </source>
</evidence>
<dbReference type="AlphaFoldDB" id="A0A4V2YKJ7"/>
<evidence type="ECO:0000256" key="5">
    <source>
        <dbReference type="SAM" id="MobiDB-lite"/>
    </source>
</evidence>
<dbReference type="EMBL" id="SMKW01000043">
    <property type="protein sequence ID" value="TDD42927.1"/>
    <property type="molecule type" value="Genomic_DNA"/>
</dbReference>
<keyword evidence="4" id="KW-0175">Coiled coil</keyword>
<sequence length="564" mass="60890">MPNSSAASSFVLRARDLVKSYADRTVLAGVSLTASPGQRIGLVGENGAGKSTLLRILVGAEDPDSGELTRPDDLGFLHQEPPFTPDTTLAAALDEALADHRAAQARLTELADALGEAPEDPGILAAYGEVLDWAQQHDTWNADHRAEVVLDGLGLGGITGDRRIGTLSGGQRSRLGLAVLLLRRPRALLLDEPTNHLDESALTFLQQHLTALPGAVVLASHDRVFLDAVCTDILDLDPAVDGPTRYGGTFTDYLAAKRAERARWEQRYTAEQNELAALRHAVDVTARQVSHHGMRRDNAKMAYDYSGGRVQKQISRRVRNAQQRLDDLTAAQVREPPSPLRFATPLTGRETTTDVVLQIREAGVRGRVWIDELDVTGTDRLLITGGNGAGKSTLLQLAAGRLAPDTGSVQRRHDVSIGLLEQDVTFAEPRKSPRQIYATPHRDDRPDLRDLGLLAPADLDRPVGVLSVGQRRRLALALLLADPPQVLLLDEPTNHLSLTLVGELEDALHTAPGAIVVASHDRWLRRRWNGPTLNLHDGRSAGGESPPCPTRPTPPGCIPAPGPS</sequence>
<dbReference type="SUPFAM" id="SSF103657">
    <property type="entry name" value="BAR/IMD domain-like"/>
    <property type="match status" value="1"/>
</dbReference>
<evidence type="ECO:0000313" key="8">
    <source>
        <dbReference type="Proteomes" id="UP000294947"/>
    </source>
</evidence>
<evidence type="ECO:0000259" key="6">
    <source>
        <dbReference type="PROSITE" id="PS50893"/>
    </source>
</evidence>
<dbReference type="Proteomes" id="UP000294947">
    <property type="component" value="Unassembled WGS sequence"/>
</dbReference>
<comment type="caution">
    <text evidence="7">The sequence shown here is derived from an EMBL/GenBank/DDBJ whole genome shotgun (WGS) entry which is preliminary data.</text>
</comment>
<proteinExistence type="predicted"/>
<dbReference type="SMART" id="SM00382">
    <property type="entry name" value="AAA"/>
    <property type="match status" value="2"/>
</dbReference>
<keyword evidence="8" id="KW-1185">Reference proteome</keyword>
<dbReference type="GO" id="GO:0016887">
    <property type="term" value="F:ATP hydrolysis activity"/>
    <property type="evidence" value="ECO:0007669"/>
    <property type="project" value="InterPro"/>
</dbReference>
<dbReference type="Gene3D" id="3.40.50.300">
    <property type="entry name" value="P-loop containing nucleotide triphosphate hydrolases"/>
    <property type="match status" value="2"/>
</dbReference>
<dbReference type="InterPro" id="IPR050611">
    <property type="entry name" value="ABCF"/>
</dbReference>
<evidence type="ECO:0000256" key="1">
    <source>
        <dbReference type="ARBA" id="ARBA00022737"/>
    </source>
</evidence>
<keyword evidence="1" id="KW-0677">Repeat</keyword>
<feature type="region of interest" description="Disordered" evidence="5">
    <location>
        <begin position="533"/>
        <end position="564"/>
    </location>
</feature>
<accession>A0A4V2YKJ7</accession>
<reference evidence="7 8" key="1">
    <citation type="submission" date="2019-03" db="EMBL/GenBank/DDBJ databases">
        <title>Draft genome sequences of novel Actinobacteria.</title>
        <authorList>
            <person name="Sahin N."/>
            <person name="Ay H."/>
            <person name="Saygin H."/>
        </authorList>
    </citation>
    <scope>NUCLEOTIDE SEQUENCE [LARGE SCALE GENOMIC DNA]</scope>
    <source>
        <strain evidence="7 8">7K502</strain>
    </source>
</reference>
<dbReference type="PANTHER" id="PTHR19211">
    <property type="entry name" value="ATP-BINDING TRANSPORT PROTEIN-RELATED"/>
    <property type="match status" value="1"/>
</dbReference>
<keyword evidence="3 7" id="KW-0067">ATP-binding</keyword>
<dbReference type="SUPFAM" id="SSF52540">
    <property type="entry name" value="P-loop containing nucleoside triphosphate hydrolases"/>
    <property type="match status" value="2"/>
</dbReference>
<name>A0A4V2YKJ7_9PSEU</name>
<dbReference type="InterPro" id="IPR027417">
    <property type="entry name" value="P-loop_NTPase"/>
</dbReference>
<evidence type="ECO:0000256" key="2">
    <source>
        <dbReference type="ARBA" id="ARBA00022741"/>
    </source>
</evidence>